<feature type="repeat" description="ANK" evidence="12">
    <location>
        <begin position="422"/>
        <end position="454"/>
    </location>
</feature>
<evidence type="ECO:0000256" key="10">
    <source>
        <dbReference type="ARBA" id="ARBA00067613"/>
    </source>
</evidence>
<keyword evidence="5" id="KW-0677">Repeat</keyword>
<protein>
    <recommendedName>
        <fullName evidence="10">Inversin</fullName>
    </recommendedName>
    <alternativeName>
        <fullName evidence="11">Nephrocystin-2</fullName>
    </alternativeName>
</protein>
<gene>
    <name evidence="15" type="primary">INVS</name>
</gene>
<feature type="region of interest" description="Disordered" evidence="13">
    <location>
        <begin position="882"/>
        <end position="907"/>
    </location>
</feature>
<feature type="repeat" description="ANK" evidence="12">
    <location>
        <begin position="47"/>
        <end position="79"/>
    </location>
</feature>
<accession>A0A6J2EPQ4</accession>
<dbReference type="CDD" id="cd23767">
    <property type="entry name" value="IQCD"/>
    <property type="match status" value="2"/>
</dbReference>
<dbReference type="FunFam" id="1.25.40.20:FF:000092">
    <property type="entry name" value="inversin isoform X1"/>
    <property type="match status" value="1"/>
</dbReference>
<feature type="repeat" description="ANK" evidence="12">
    <location>
        <begin position="488"/>
        <end position="520"/>
    </location>
</feature>
<dbReference type="FunFam" id="1.25.40.20:FF:000134">
    <property type="entry name" value="inversin isoform X1"/>
    <property type="match status" value="1"/>
</dbReference>
<comment type="subcellular location">
    <subcellularLocation>
        <location evidence="1">Cytoplasm</location>
        <location evidence="1">Cytoskeleton</location>
    </subcellularLocation>
</comment>
<dbReference type="Gene3D" id="1.25.40.20">
    <property type="entry name" value="Ankyrin repeat-containing domain"/>
    <property type="match status" value="4"/>
</dbReference>
<keyword evidence="4" id="KW-0879">Wnt signaling pathway</keyword>
<dbReference type="CTD" id="27130"/>
<evidence type="ECO:0000256" key="3">
    <source>
        <dbReference type="ARBA" id="ARBA00022490"/>
    </source>
</evidence>
<feature type="compositionally biased region" description="Basic and acidic residues" evidence="13">
    <location>
        <begin position="680"/>
        <end position="693"/>
    </location>
</feature>
<dbReference type="GO" id="GO:0005516">
    <property type="term" value="F:calmodulin binding"/>
    <property type="evidence" value="ECO:0007669"/>
    <property type="project" value="UniProtKB-KW"/>
</dbReference>
<dbReference type="PROSITE" id="PS50088">
    <property type="entry name" value="ANK_REPEAT"/>
    <property type="match status" value="11"/>
</dbReference>
<evidence type="ECO:0000313" key="15">
    <source>
        <dbReference type="RefSeq" id="XP_027470954.1"/>
    </source>
</evidence>
<keyword evidence="2" id="KW-0217">Developmental protein</keyword>
<evidence type="ECO:0000256" key="12">
    <source>
        <dbReference type="PROSITE-ProRule" id="PRU00023"/>
    </source>
</evidence>
<feature type="compositionally biased region" description="Polar residues" evidence="13">
    <location>
        <begin position="638"/>
        <end position="649"/>
    </location>
</feature>
<feature type="repeat" description="ANK" evidence="12">
    <location>
        <begin position="148"/>
        <end position="180"/>
    </location>
</feature>
<evidence type="ECO:0000256" key="6">
    <source>
        <dbReference type="ARBA" id="ARBA00022860"/>
    </source>
</evidence>
<dbReference type="SMART" id="SM00248">
    <property type="entry name" value="ANK"/>
    <property type="match status" value="15"/>
</dbReference>
<evidence type="ECO:0000256" key="7">
    <source>
        <dbReference type="ARBA" id="ARBA00023043"/>
    </source>
</evidence>
<feature type="compositionally biased region" description="Basic and acidic residues" evidence="13">
    <location>
        <begin position="702"/>
        <end position="711"/>
    </location>
</feature>
<feature type="repeat" description="ANK" evidence="12">
    <location>
        <begin position="220"/>
        <end position="240"/>
    </location>
</feature>
<feature type="repeat" description="ANK" evidence="12">
    <location>
        <begin position="80"/>
        <end position="112"/>
    </location>
</feature>
<dbReference type="SMART" id="SM00015">
    <property type="entry name" value="IQ"/>
    <property type="match status" value="2"/>
</dbReference>
<feature type="compositionally biased region" description="Basic and acidic residues" evidence="13">
    <location>
        <begin position="589"/>
        <end position="614"/>
    </location>
</feature>
<comment type="function">
    <text evidence="9">Required for normal renal development and establishment of left-right axis. Probably acts as a molecular switch between different Wnt signaling pathways. Inhibits the canonical Wnt pathway by targeting cytoplasmic disheveled (DVL1) for degradation by the ubiquitin-proteasome. This suggests that it is required in renal development to oppose the repression of terminal differentiation of tubular epithelial cells by Wnt signaling. Involved in the organization of apical junctions in kidney cells together with NPHP1, NPHP4 and RPGRIP1L/NPHP8. Does not seem to be strictly required for ciliogenesis.</text>
</comment>
<evidence type="ECO:0000256" key="11">
    <source>
        <dbReference type="ARBA" id="ARBA00078500"/>
    </source>
</evidence>
<dbReference type="RefSeq" id="XP_027470954.1">
    <property type="nucleotide sequence ID" value="XM_027615153.2"/>
</dbReference>
<evidence type="ECO:0000256" key="5">
    <source>
        <dbReference type="ARBA" id="ARBA00022737"/>
    </source>
</evidence>
<sequence>MNRSENLFFPGSSLASQVHAAAINGDKSALHRLIIGNSALKDKEDQFGRTPLMYCVLADRLDCADALLKAGADVNKTDHSQRTALHLAAQKGNYRFMKLLLTRRANWMQKDLEEMTPLHLTTRHKSPKCLALLLKFMAAGEVDTQDKNKQTALHWSAYYNNPEHVKLLIKHDSNIGIPDVEGKIPLHWAANHKDPSAVHTVRCILDAAPTESLLNWQDYEGRTPLHFAVADGNVTVVDVLTSYESCNITSYDNLFRTPLHWAALLGHAQIVHLLLERNKSGTIPSDSQGATPLHYAAQSNFAETVKVFLKHPSVKDDSDLEGRTSFMWAAGKGSDDVLRTMLSLKSDIDINMADKYGGTALHAAALSGHVSTVKLLLENNAQVDATDVMKHTPLFRACEMGHKDVIQTLIKGGARVDLVDQDGHSLLHWAALGGNADVCQILIENKINPNVQDYAGRTPLQCAAYGGYINCMAVLMENNADPNIQDKEGRTALHWSCNNGYLDAIKLLLDFAAFPNQMENNEERYTPLDYALLGERHEVIQFMLEHGALSIAAIQDIAAFKIQAVYKGYKVRKAFRDRKNLLMKHEQLRKDAAAKKREEENKRREAEQQKRRPSPDSCRPQALPCLPNTQAEPHGQSWAPSKQPPTGDTAQDPEGGACGGSPGRAPQNLQHLSPDVQGTDPRKPNESPREQSKGRSACVHFRPSEGSDGNRHPGVSSVEKPRELRLQIIQKERSRKELFRKKNKAAAVIQRAWRSYQLKKHLSHLLQMKELGARDVDKWNQECLALLLQIWRKELELTPPKTTAVTRTTKSSSKGSSGTTKSTRHSVLKQIYGCSQEGKVPHPTRSSRAHSVLRLNSVSNLQCIHLLENSGRSKNFSYNLQSATQSKPKIKPRPPLEEDCFRGSWNS</sequence>
<name>A0A6J2EPQ4_ZALCA</name>
<keyword evidence="7 12" id="KW-0040">ANK repeat</keyword>
<dbReference type="GO" id="GO:0005856">
    <property type="term" value="C:cytoskeleton"/>
    <property type="evidence" value="ECO:0007669"/>
    <property type="project" value="UniProtKB-SubCell"/>
</dbReference>
<evidence type="ECO:0000256" key="8">
    <source>
        <dbReference type="ARBA" id="ARBA00023212"/>
    </source>
</evidence>
<dbReference type="FunFam" id="1.25.40.20:FF:000078">
    <property type="entry name" value="Inversin"/>
    <property type="match status" value="1"/>
</dbReference>
<dbReference type="Pfam" id="PF00612">
    <property type="entry name" value="IQ"/>
    <property type="match status" value="2"/>
</dbReference>
<dbReference type="PROSITE" id="PS50096">
    <property type="entry name" value="IQ"/>
    <property type="match status" value="2"/>
</dbReference>
<feature type="repeat" description="ANK" evidence="12">
    <location>
        <begin position="356"/>
        <end position="388"/>
    </location>
</feature>
<dbReference type="PROSITE" id="PS50297">
    <property type="entry name" value="ANK_REP_REGION"/>
    <property type="match status" value="10"/>
</dbReference>
<evidence type="ECO:0000256" key="9">
    <source>
        <dbReference type="ARBA" id="ARBA00059836"/>
    </source>
</evidence>
<feature type="repeat" description="ANK" evidence="12">
    <location>
        <begin position="389"/>
        <end position="421"/>
    </location>
</feature>
<keyword evidence="3" id="KW-0963">Cytoplasm</keyword>
<dbReference type="Pfam" id="PF12796">
    <property type="entry name" value="Ank_2"/>
    <property type="match status" value="4"/>
</dbReference>
<organism evidence="14 15">
    <name type="scientific">Zalophus californianus</name>
    <name type="common">California sealion</name>
    <dbReference type="NCBI Taxonomy" id="9704"/>
    <lineage>
        <taxon>Eukaryota</taxon>
        <taxon>Metazoa</taxon>
        <taxon>Chordata</taxon>
        <taxon>Craniata</taxon>
        <taxon>Vertebrata</taxon>
        <taxon>Euteleostomi</taxon>
        <taxon>Mammalia</taxon>
        <taxon>Eutheria</taxon>
        <taxon>Laurasiatheria</taxon>
        <taxon>Carnivora</taxon>
        <taxon>Caniformia</taxon>
        <taxon>Pinnipedia</taxon>
        <taxon>Otariidae</taxon>
        <taxon>Zalophus</taxon>
    </lineage>
</organism>
<keyword evidence="6" id="KW-0112">Calmodulin-binding</keyword>
<reference evidence="15" key="1">
    <citation type="submission" date="2025-08" db="UniProtKB">
        <authorList>
            <consortium name="RefSeq"/>
        </authorList>
    </citation>
    <scope>IDENTIFICATION</scope>
    <source>
        <tissue evidence="15">Blood</tissue>
    </source>
</reference>
<dbReference type="InterPro" id="IPR000048">
    <property type="entry name" value="IQ_motif_EF-hand-BS"/>
</dbReference>
<feature type="region of interest" description="Disordered" evidence="13">
    <location>
        <begin position="589"/>
        <end position="723"/>
    </location>
</feature>
<evidence type="ECO:0000256" key="2">
    <source>
        <dbReference type="ARBA" id="ARBA00022473"/>
    </source>
</evidence>
<evidence type="ECO:0000313" key="14">
    <source>
        <dbReference type="Proteomes" id="UP000515165"/>
    </source>
</evidence>
<evidence type="ECO:0000256" key="13">
    <source>
        <dbReference type="SAM" id="MobiDB-lite"/>
    </source>
</evidence>
<dbReference type="PRINTS" id="PR01415">
    <property type="entry name" value="ANKYRIN"/>
</dbReference>
<dbReference type="PANTHER" id="PTHR24198">
    <property type="entry name" value="ANKYRIN REPEAT AND PROTEIN KINASE DOMAIN-CONTAINING PROTEIN"/>
    <property type="match status" value="1"/>
</dbReference>
<dbReference type="GO" id="GO:0016055">
    <property type="term" value="P:Wnt signaling pathway"/>
    <property type="evidence" value="ECO:0007669"/>
    <property type="project" value="UniProtKB-KW"/>
</dbReference>
<evidence type="ECO:0000256" key="4">
    <source>
        <dbReference type="ARBA" id="ARBA00022687"/>
    </source>
</evidence>
<dbReference type="Pfam" id="PF13637">
    <property type="entry name" value="Ank_4"/>
    <property type="match status" value="1"/>
</dbReference>
<keyword evidence="8" id="KW-0206">Cytoskeleton</keyword>
<feature type="compositionally biased region" description="Low complexity" evidence="13">
    <location>
        <begin position="802"/>
        <end position="821"/>
    </location>
</feature>
<dbReference type="SUPFAM" id="SSF48403">
    <property type="entry name" value="Ankyrin repeat"/>
    <property type="match status" value="2"/>
</dbReference>
<dbReference type="FunFam" id="1.25.40.20:FF:000144">
    <property type="entry name" value="inversin isoform X1"/>
    <property type="match status" value="1"/>
</dbReference>
<feature type="repeat" description="ANK" evidence="12">
    <location>
        <begin position="254"/>
        <end position="286"/>
    </location>
</feature>
<dbReference type="InterPro" id="IPR002110">
    <property type="entry name" value="Ankyrin_rpt"/>
</dbReference>
<feature type="region of interest" description="Disordered" evidence="13">
    <location>
        <begin position="802"/>
        <end position="824"/>
    </location>
</feature>
<feature type="repeat" description="ANK" evidence="12">
    <location>
        <begin position="455"/>
        <end position="487"/>
    </location>
</feature>
<keyword evidence="14" id="KW-1185">Reference proteome</keyword>
<feature type="repeat" description="ANK" evidence="12">
    <location>
        <begin position="288"/>
        <end position="320"/>
    </location>
</feature>
<proteinExistence type="predicted"/>
<dbReference type="AlphaFoldDB" id="A0A6J2EPQ4"/>
<dbReference type="InterPro" id="IPR036770">
    <property type="entry name" value="Ankyrin_rpt-contain_sf"/>
</dbReference>
<dbReference type="FunFam" id="1.25.40.20:FF:000082">
    <property type="entry name" value="Inversin"/>
    <property type="match status" value="1"/>
</dbReference>
<evidence type="ECO:0000256" key="1">
    <source>
        <dbReference type="ARBA" id="ARBA00004245"/>
    </source>
</evidence>
<dbReference type="PANTHER" id="PTHR24198:SF194">
    <property type="entry name" value="INVERSIN-A"/>
    <property type="match status" value="1"/>
</dbReference>
<dbReference type="Pfam" id="PF00023">
    <property type="entry name" value="Ank"/>
    <property type="match status" value="2"/>
</dbReference>
<dbReference type="GeneID" id="113934348"/>
<dbReference type="Proteomes" id="UP000515165">
    <property type="component" value="Chromosome 13"/>
</dbReference>